<dbReference type="RefSeq" id="XP_024687728.1">
    <property type="nucleotide sequence ID" value="XM_024826333.1"/>
</dbReference>
<dbReference type="EMBL" id="MSZS01000001">
    <property type="protein sequence ID" value="PKX99133.1"/>
    <property type="molecule type" value="Genomic_DNA"/>
</dbReference>
<proteinExistence type="predicted"/>
<evidence type="ECO:0000313" key="2">
    <source>
        <dbReference type="EMBL" id="PKX99133.1"/>
    </source>
</evidence>
<dbReference type="GeneID" id="36533658"/>
<name>A0A2I1CNC6_ASPN1</name>
<protein>
    <submittedName>
        <fullName evidence="2">Uncharacterized protein</fullName>
    </submittedName>
</protein>
<keyword evidence="3" id="KW-1185">Reference proteome</keyword>
<gene>
    <name evidence="2" type="ORF">P174DRAFT_437578</name>
</gene>
<dbReference type="OMA" id="ENHHWIP"/>
<feature type="region of interest" description="Disordered" evidence="1">
    <location>
        <begin position="73"/>
        <end position="111"/>
    </location>
</feature>
<organism evidence="2 3">
    <name type="scientific">Aspergillus novofumigatus (strain IBT 16806)</name>
    <dbReference type="NCBI Taxonomy" id="1392255"/>
    <lineage>
        <taxon>Eukaryota</taxon>
        <taxon>Fungi</taxon>
        <taxon>Dikarya</taxon>
        <taxon>Ascomycota</taxon>
        <taxon>Pezizomycotina</taxon>
        <taxon>Eurotiomycetes</taxon>
        <taxon>Eurotiomycetidae</taxon>
        <taxon>Eurotiales</taxon>
        <taxon>Aspergillaceae</taxon>
        <taxon>Aspergillus</taxon>
        <taxon>Aspergillus subgen. Fumigati</taxon>
    </lineage>
</organism>
<reference evidence="3" key="1">
    <citation type="journal article" date="2018" name="Proc. Natl. Acad. Sci. U.S.A.">
        <title>Linking secondary metabolites to gene clusters through genome sequencing of six diverse Aspergillus species.</title>
        <authorList>
            <person name="Kaerboelling I."/>
            <person name="Vesth T.C."/>
            <person name="Frisvad J.C."/>
            <person name="Nybo J.L."/>
            <person name="Theobald S."/>
            <person name="Kuo A."/>
            <person name="Bowyer P."/>
            <person name="Matsuda Y."/>
            <person name="Mondo S."/>
            <person name="Lyhne E.K."/>
            <person name="Kogle M.E."/>
            <person name="Clum A."/>
            <person name="Lipzen A."/>
            <person name="Salamov A."/>
            <person name="Ngan C.Y."/>
            <person name="Daum C."/>
            <person name="Chiniquy J."/>
            <person name="Barry K."/>
            <person name="LaButti K."/>
            <person name="Haridas S."/>
            <person name="Simmons B.A."/>
            <person name="Magnuson J.K."/>
            <person name="Mortensen U.H."/>
            <person name="Larsen T.O."/>
            <person name="Grigoriev I.V."/>
            <person name="Baker S.E."/>
            <person name="Andersen M.R."/>
        </authorList>
    </citation>
    <scope>NUCLEOTIDE SEQUENCE [LARGE SCALE GENOMIC DNA]</scope>
    <source>
        <strain evidence="3">IBT 16806</strain>
    </source>
</reference>
<sequence length="262" mass="29678">MKQDKTSMPYAWYWHGKPLRTGIAQGEKIGPVCTGSHILQTSDHCTPDRPCCPANIPDRSSCPCGHGHGHGHGSNAENHHWIPEQPPQNPNSCSPGVQRRRHCGPEGQQDQIPRCSAPTFTCQGCPHDTPRPEPCPLDRCCIAENTCLPGDPYCQTPQDMAYPASRCNFCSNPKPEMHCGDSTRTRNQHQSEPVKCQQSFTRFESCDRFDCCEDTFFSKCEYSTEESMETGHGHGHGQDTDFETRSYHRRRPWVNHQLHRKY</sequence>
<dbReference type="AlphaFoldDB" id="A0A2I1CNC6"/>
<accession>A0A2I1CNC6</accession>
<dbReference type="OrthoDB" id="4360387at2759"/>
<evidence type="ECO:0000256" key="1">
    <source>
        <dbReference type="SAM" id="MobiDB-lite"/>
    </source>
</evidence>
<dbReference type="VEuPathDB" id="FungiDB:P174DRAFT_437578"/>
<comment type="caution">
    <text evidence="2">The sequence shown here is derived from an EMBL/GenBank/DDBJ whole genome shotgun (WGS) entry which is preliminary data.</text>
</comment>
<evidence type="ECO:0000313" key="3">
    <source>
        <dbReference type="Proteomes" id="UP000234474"/>
    </source>
</evidence>
<dbReference type="Proteomes" id="UP000234474">
    <property type="component" value="Unassembled WGS sequence"/>
</dbReference>